<dbReference type="AlphaFoldDB" id="A0A2A2EWV2"/>
<sequence length="380" mass="40399">MPKAIAGPSESTPGILQRVDGEERLAAAGDWTLAHYATLCREVERWRGAETLELAQVQRLDTAGVVLLARLLGVAQLRALAASDTSLSDERRALLRMVCDALDKAEQQPVRQQTTLLGDGLAGIGQAVQLNLQNLVGLLGFIGLTLTVAARVALRPGRWRVNALMSQIQNTGLNALPIVALLTFMIGAVVAFLGATVLDAFGASVYTVDLVAYSFMREFGVLLAAILVAGRTASAFTAQIGSMKVNEEIDALRVQGFDPAEWLVLPRVLALLITLPLLAFVGLLSGLVGGGLVALLSLEIPLGRIMAIYRDVPLQHFLVGMGKAPVFAFLIAVIGCREGFRVSGSAESVGQHTTSSVVQSIFVVILVDALAALFFMEMGW</sequence>
<dbReference type="GO" id="GO:0005548">
    <property type="term" value="F:phospholipid transporter activity"/>
    <property type="evidence" value="ECO:0007669"/>
    <property type="project" value="TreeGrafter"/>
</dbReference>
<gene>
    <name evidence="2" type="ORF">CK498_12740</name>
</gene>
<protein>
    <submittedName>
        <fullName evidence="2">ABC transporter permease</fullName>
    </submittedName>
</protein>
<evidence type="ECO:0000313" key="3">
    <source>
        <dbReference type="Proteomes" id="UP000217771"/>
    </source>
</evidence>
<evidence type="ECO:0000313" key="2">
    <source>
        <dbReference type="EMBL" id="PAU76837.1"/>
    </source>
</evidence>
<reference evidence="2 3" key="1">
    <citation type="submission" date="2017-08" db="EMBL/GenBank/DDBJ databases">
        <title>Halomonas alkalisoli sp. nov., isolated from saline alkaline soil.</title>
        <authorList>
            <person name="Wang D."/>
            <person name="Zhang G."/>
        </authorList>
    </citation>
    <scope>NUCLEOTIDE SEQUENCE [LARGE SCALE GENOMIC DNA]</scope>
    <source>
        <strain evidence="2 3">WRN001</strain>
    </source>
</reference>
<comment type="caution">
    <text evidence="2">The sequence shown here is derived from an EMBL/GenBank/DDBJ whole genome shotgun (WGS) entry which is preliminary data.</text>
</comment>
<feature type="transmembrane region" description="Helical" evidence="1">
    <location>
        <begin position="357"/>
        <end position="376"/>
    </location>
</feature>
<keyword evidence="1" id="KW-0472">Membrane</keyword>
<keyword evidence="1" id="KW-0812">Transmembrane</keyword>
<keyword evidence="1" id="KW-1133">Transmembrane helix</keyword>
<evidence type="ECO:0000256" key="1">
    <source>
        <dbReference type="SAM" id="Phobius"/>
    </source>
</evidence>
<proteinExistence type="predicted"/>
<feature type="transmembrane region" description="Helical" evidence="1">
    <location>
        <begin position="316"/>
        <end position="336"/>
    </location>
</feature>
<accession>A0A2A2EWV2</accession>
<dbReference type="EMBL" id="NSKB01000004">
    <property type="protein sequence ID" value="PAU76837.1"/>
    <property type="molecule type" value="Genomic_DNA"/>
</dbReference>
<name>A0A2A2EWV2_9GAMM</name>
<organism evidence="2 3">
    <name type="scientific">Halomonas salipaludis</name>
    <dbReference type="NCBI Taxonomy" id="2032625"/>
    <lineage>
        <taxon>Bacteria</taxon>
        <taxon>Pseudomonadati</taxon>
        <taxon>Pseudomonadota</taxon>
        <taxon>Gammaproteobacteria</taxon>
        <taxon>Oceanospirillales</taxon>
        <taxon>Halomonadaceae</taxon>
        <taxon>Halomonas</taxon>
    </lineage>
</organism>
<feature type="transmembrane region" description="Helical" evidence="1">
    <location>
        <begin position="175"/>
        <end position="198"/>
    </location>
</feature>
<feature type="transmembrane region" description="Helical" evidence="1">
    <location>
        <begin position="135"/>
        <end position="154"/>
    </location>
</feature>
<dbReference type="GO" id="GO:0043190">
    <property type="term" value="C:ATP-binding cassette (ABC) transporter complex"/>
    <property type="evidence" value="ECO:0007669"/>
    <property type="project" value="InterPro"/>
</dbReference>
<feature type="transmembrane region" description="Helical" evidence="1">
    <location>
        <begin position="268"/>
        <end position="296"/>
    </location>
</feature>
<dbReference type="OrthoDB" id="9810518at2"/>
<dbReference type="InterPro" id="IPR030802">
    <property type="entry name" value="Permease_MalE"/>
</dbReference>
<dbReference type="Proteomes" id="UP000217771">
    <property type="component" value="Unassembled WGS sequence"/>
</dbReference>
<dbReference type="PANTHER" id="PTHR30188:SF3">
    <property type="entry name" value="ABC TRANSPORTER PERMEASE"/>
    <property type="match status" value="1"/>
</dbReference>
<feature type="transmembrane region" description="Helical" evidence="1">
    <location>
        <begin position="210"/>
        <end position="230"/>
    </location>
</feature>
<keyword evidence="3" id="KW-1185">Reference proteome</keyword>
<dbReference type="PANTHER" id="PTHR30188">
    <property type="entry name" value="ABC TRANSPORTER PERMEASE PROTEIN-RELATED"/>
    <property type="match status" value="1"/>
</dbReference>
<dbReference type="Pfam" id="PF02405">
    <property type="entry name" value="MlaE"/>
    <property type="match status" value="1"/>
</dbReference>